<dbReference type="EC" id="5.4.99.27" evidence="5"/>
<dbReference type="Gene3D" id="3.30.2350.20">
    <property type="entry name" value="TruD, catalytic domain"/>
    <property type="match status" value="2"/>
</dbReference>
<evidence type="ECO:0000259" key="4">
    <source>
        <dbReference type="PROSITE" id="PS50984"/>
    </source>
</evidence>
<dbReference type="GO" id="GO:0003723">
    <property type="term" value="F:RNA binding"/>
    <property type="evidence" value="ECO:0007669"/>
    <property type="project" value="InterPro"/>
</dbReference>
<dbReference type="GO" id="GO:0005634">
    <property type="term" value="C:nucleus"/>
    <property type="evidence" value="ECO:0007669"/>
    <property type="project" value="TreeGrafter"/>
</dbReference>
<comment type="similarity">
    <text evidence="1">Belongs to the pseudouridine synthase TruD family.</text>
</comment>
<dbReference type="InterPro" id="IPR020103">
    <property type="entry name" value="PsdUridine_synth_cat_dom_sf"/>
</dbReference>
<dbReference type="InterPro" id="IPR011760">
    <property type="entry name" value="PsdUridine_synth_TruD_insert"/>
</dbReference>
<evidence type="ECO:0000256" key="3">
    <source>
        <dbReference type="ARBA" id="ARBA00023235"/>
    </source>
</evidence>
<evidence type="ECO:0000256" key="1">
    <source>
        <dbReference type="ARBA" id="ARBA00007953"/>
    </source>
</evidence>
<dbReference type="CDD" id="cd02576">
    <property type="entry name" value="PseudoU_synth_ScPUS7"/>
    <property type="match status" value="1"/>
</dbReference>
<dbReference type="RefSeq" id="XP_012650082.1">
    <property type="nucleotide sequence ID" value="XM_012794628.1"/>
</dbReference>
<dbReference type="Proteomes" id="UP000002899">
    <property type="component" value="Chromosome IV"/>
</dbReference>
<proteinExistence type="inferred from homology"/>
<gene>
    <name evidence="5" type="ORF">BmR1_04g07415</name>
</gene>
<dbReference type="PANTHER" id="PTHR13326:SF21">
    <property type="entry name" value="PSEUDOURIDYLATE SYNTHASE PUS7L"/>
    <property type="match status" value="1"/>
</dbReference>
<dbReference type="GO" id="GO:0001522">
    <property type="term" value="P:pseudouridine synthesis"/>
    <property type="evidence" value="ECO:0007669"/>
    <property type="project" value="InterPro"/>
</dbReference>
<evidence type="ECO:0000313" key="5">
    <source>
        <dbReference type="EMBL" id="CCF75674.1"/>
    </source>
</evidence>
<dbReference type="OrthoDB" id="447290at2759"/>
<dbReference type="GO" id="GO:0160150">
    <property type="term" value="F:tRNA pseudouridine(13) synthase activity"/>
    <property type="evidence" value="ECO:0007669"/>
    <property type="project" value="UniProtKB-EC"/>
</dbReference>
<dbReference type="GO" id="GO:0008033">
    <property type="term" value="P:tRNA processing"/>
    <property type="evidence" value="ECO:0007669"/>
    <property type="project" value="UniProtKB-KW"/>
</dbReference>
<keyword evidence="2" id="KW-0819">tRNA processing</keyword>
<dbReference type="AlphaFoldDB" id="I7I9V0"/>
<dbReference type="Pfam" id="PF01142">
    <property type="entry name" value="TruD"/>
    <property type="match status" value="1"/>
</dbReference>
<dbReference type="EMBL" id="LN871599">
    <property type="protein sequence ID" value="CCF75674.1"/>
    <property type="molecule type" value="Genomic_DNA"/>
</dbReference>
<dbReference type="PROSITE" id="PS50984">
    <property type="entry name" value="TRUD"/>
    <property type="match status" value="1"/>
</dbReference>
<reference evidence="5 6" key="2">
    <citation type="journal article" date="2013" name="PLoS ONE">
        <title>Whole genome mapping and re-organization of the nuclear and mitochondrial genomes of Babesia microti isolates.</title>
        <authorList>
            <person name="Cornillot E."/>
            <person name="Dassouli A."/>
            <person name="Garg A."/>
            <person name="Pachikara N."/>
            <person name="Randazzo S."/>
            <person name="Depoix D."/>
            <person name="Carcy B."/>
            <person name="Delbecq S."/>
            <person name="Frutos R."/>
            <person name="Silva J.C."/>
            <person name="Sutton R."/>
            <person name="Krause P.J."/>
            <person name="Mamoun C.B."/>
        </authorList>
    </citation>
    <scope>NUCLEOTIDE SEQUENCE [LARGE SCALE GENOMIC DNA]</scope>
    <source>
        <strain evidence="5 6">RI</strain>
    </source>
</reference>
<feature type="domain" description="TRUD" evidence="4">
    <location>
        <begin position="368"/>
        <end position="581"/>
    </location>
</feature>
<sequence>MESLAKFGISQYTTRRPLKRINGVIKYLSSDFQVNEIDLSGNVLTSEDFIDIDKIEQSINRAKSYILGHDVFKSTDWINNILESGIFTVNDQEAIIKLIQQLSDIFNNRNGVELTQFPCAILKGDENILNMKSYRKDIHDFVRKKFPFLNSTAVTSEIARQFQHLSNNQSFDVDVDEENGNLAIKYLLLFPHKMCLDSLNLKMSSEIQQLNAELPFSNERKECLILGEMATGVEVENVELVKDKCSKKPYYITFNLSKINKDTSEVVEMLCKCLKKSSKEVSFAGTKDKRAITVQQFCIKQTRLEQLLLCMTYKGWDKNVFLSKFKYTREKVGIGDLFGNEFKIAIRGIHTSDIGHFVECFDNLNENGFINYFGMQRFGTFKVKTHMIGAAILACEYEQAIRLILGDVNLAQKFPSFIHHGLDLDIEYLKNGDIDKTIKTLPHHMYIEKNILMNLKRNCTFKQCLERMPRNTLTMYIHAAQSLIFNFIASKRIEMGYKPMIGDLVLQPNSTDEVKVLESEEECSMYRITDIVIPLPGDSVTYPPNLNNDYEKISLEQLGTNFNTTAPMFQMRGSYRHLIVKPIGLEYYITDKLNAHDQIILDSEIDRHSIKRKRTHRALVDNQDLEGKVAIVLSCRLRKSSYMTMALREIFELNS</sequence>
<keyword evidence="6" id="KW-1185">Reference proteome</keyword>
<reference evidence="5 6" key="3">
    <citation type="journal article" date="2016" name="Sci. Rep.">
        <title>Genome-wide diversity and gene expression profiling of Babesia microti isolates identify polymorphic genes that mediate host-pathogen interactions.</title>
        <authorList>
            <person name="Silva J.C."/>
            <person name="Cornillot E."/>
            <person name="McCracken C."/>
            <person name="Usmani-Brown S."/>
            <person name="Dwivedi A."/>
            <person name="Ifeonu O.O."/>
            <person name="Crabtree J."/>
            <person name="Gotia H.T."/>
            <person name="Virji A.Z."/>
            <person name="Reynes C."/>
            <person name="Colinge J."/>
            <person name="Kumar V."/>
            <person name="Lawres L."/>
            <person name="Pazzi J.E."/>
            <person name="Pablo J.V."/>
            <person name="Hung C."/>
            <person name="Brancato J."/>
            <person name="Kumari P."/>
            <person name="Orvis J."/>
            <person name="Tretina K."/>
            <person name="Chibucos M."/>
            <person name="Ott S."/>
            <person name="Sadzewicz L."/>
            <person name="Sengamalay N."/>
            <person name="Shetty A.C."/>
            <person name="Su Q."/>
            <person name="Tallon L."/>
            <person name="Fraser C.M."/>
            <person name="Frutos R."/>
            <person name="Molina D.M."/>
            <person name="Krause P.J."/>
            <person name="Ben Mamoun C."/>
        </authorList>
    </citation>
    <scope>NUCLEOTIDE SEQUENCE [LARGE SCALE GENOMIC DNA]</scope>
    <source>
        <strain evidence="5 6">RI</strain>
    </source>
</reference>
<dbReference type="PANTHER" id="PTHR13326">
    <property type="entry name" value="TRNA PSEUDOURIDINE SYNTHASE D"/>
    <property type="match status" value="1"/>
</dbReference>
<dbReference type="VEuPathDB" id="PiroplasmaDB:BmR1_04g07415"/>
<evidence type="ECO:0000313" key="6">
    <source>
        <dbReference type="Proteomes" id="UP000002899"/>
    </source>
</evidence>
<dbReference type="PIRSF" id="PIRSF037016">
    <property type="entry name" value="Pseudouridin_synth_euk_prd"/>
    <property type="match status" value="1"/>
</dbReference>
<dbReference type="InterPro" id="IPR020119">
    <property type="entry name" value="PsdUridine_synth_TruD_CS"/>
</dbReference>
<keyword evidence="3 5" id="KW-0413">Isomerase</keyword>
<dbReference type="KEGG" id="bmic:BmR1_04g07415"/>
<reference evidence="5 6" key="1">
    <citation type="journal article" date="2012" name="Nucleic Acids Res.">
        <title>Sequencing of the smallest Apicomplexan genome from the human pathogen Babesia microti.</title>
        <authorList>
            <person name="Cornillot E."/>
            <person name="Hadj-Kaddour K."/>
            <person name="Dassouli A."/>
            <person name="Noel B."/>
            <person name="Ranwez V."/>
            <person name="Vacherie B."/>
            <person name="Augagneur Y."/>
            <person name="Bres V."/>
            <person name="Duclos A."/>
            <person name="Randazzo S."/>
            <person name="Carcy B."/>
            <person name="Debierre-Grockiego F."/>
            <person name="Delbecq S."/>
            <person name="Moubri-Menage K."/>
            <person name="Shams-Eldin H."/>
            <person name="Usmani-Brown S."/>
            <person name="Bringaud F."/>
            <person name="Wincker P."/>
            <person name="Vivares C.P."/>
            <person name="Schwarz R.T."/>
            <person name="Schetters T.P."/>
            <person name="Krause P.J."/>
            <person name="Gorenflot A."/>
            <person name="Berry V."/>
            <person name="Barbe V."/>
            <person name="Ben Mamoun C."/>
        </authorList>
    </citation>
    <scope>NUCLEOTIDE SEQUENCE [LARGE SCALE GENOMIC DNA]</scope>
    <source>
        <strain evidence="5 6">RI</strain>
    </source>
</reference>
<dbReference type="GeneID" id="24426126"/>
<dbReference type="NCBIfam" id="TIGR00094">
    <property type="entry name" value="tRNA_TruD_broad"/>
    <property type="match status" value="1"/>
</dbReference>
<name>I7I9V0_BABMR</name>
<protein>
    <submittedName>
        <fullName evidence="5">Multisubstrate pseudouridine synthase 7</fullName>
        <ecNumber evidence="5">5.4.99.27</ecNumber>
    </submittedName>
</protein>
<dbReference type="InterPro" id="IPR001656">
    <property type="entry name" value="PsdUridine_synth_TruD"/>
</dbReference>
<dbReference type="InterPro" id="IPR042214">
    <property type="entry name" value="TruD_catalytic"/>
</dbReference>
<dbReference type="SUPFAM" id="SSF55120">
    <property type="entry name" value="Pseudouridine synthase"/>
    <property type="match status" value="1"/>
</dbReference>
<evidence type="ECO:0000256" key="2">
    <source>
        <dbReference type="ARBA" id="ARBA00022694"/>
    </source>
</evidence>
<dbReference type="PROSITE" id="PS01268">
    <property type="entry name" value="UPF0024"/>
    <property type="match status" value="1"/>
</dbReference>
<accession>I7I9V0</accession>
<organism evidence="5 6">
    <name type="scientific">Babesia microti (strain RI)</name>
    <dbReference type="NCBI Taxonomy" id="1133968"/>
    <lineage>
        <taxon>Eukaryota</taxon>
        <taxon>Sar</taxon>
        <taxon>Alveolata</taxon>
        <taxon>Apicomplexa</taxon>
        <taxon>Aconoidasida</taxon>
        <taxon>Piroplasmida</taxon>
        <taxon>Babesiidae</taxon>
        <taxon>Babesia</taxon>
    </lineage>
</organism>